<gene>
    <name evidence="1" type="ORF">H4S07_003868</name>
</gene>
<keyword evidence="2" id="KW-1185">Reference proteome</keyword>
<proteinExistence type="predicted"/>
<reference evidence="1" key="1">
    <citation type="submission" date="2022-07" db="EMBL/GenBank/DDBJ databases">
        <title>Phylogenomic reconstructions and comparative analyses of Kickxellomycotina fungi.</title>
        <authorList>
            <person name="Reynolds N.K."/>
            <person name="Stajich J.E."/>
            <person name="Barry K."/>
            <person name="Grigoriev I.V."/>
            <person name="Crous P."/>
            <person name="Smith M.E."/>
        </authorList>
    </citation>
    <scope>NUCLEOTIDE SEQUENCE</scope>
    <source>
        <strain evidence="1">CBS 102833</strain>
    </source>
</reference>
<name>A0ACC1LCW8_9FUNG</name>
<evidence type="ECO:0000313" key="2">
    <source>
        <dbReference type="Proteomes" id="UP001140096"/>
    </source>
</evidence>
<organism evidence="1 2">
    <name type="scientific">Coemansia furcata</name>
    <dbReference type="NCBI Taxonomy" id="417177"/>
    <lineage>
        <taxon>Eukaryota</taxon>
        <taxon>Fungi</taxon>
        <taxon>Fungi incertae sedis</taxon>
        <taxon>Zoopagomycota</taxon>
        <taxon>Kickxellomycotina</taxon>
        <taxon>Kickxellomycetes</taxon>
        <taxon>Kickxellales</taxon>
        <taxon>Kickxellaceae</taxon>
        <taxon>Coemansia</taxon>
    </lineage>
</organism>
<dbReference type="Proteomes" id="UP001140096">
    <property type="component" value="Unassembled WGS sequence"/>
</dbReference>
<sequence length="286" mass="31299">MSSYVVPDQTTYEPALRFLSLALEGVARGEADGAAGSLLPLKLHIYLRVADISIAAQSMSDAKQAIDRALDVSTNSGSFWRKSRDAIALRWAMYLHRTGNSSEAMDAYRCVTHSIHEDLRFAAQINMAVLQLVEPTVLECRETLHSTISGLVQAIEVLPNGPHESVRRALLELVQGIRTEEPVKSKTHLLACLKICSDTADSVLQAWTLCLLATLVLPAGQYEQAMRMCAAGQSIAQNANDPLQKAAAIGILSHVEHAVGDPERRAKLLEIDQQCLEQFNARIQDC</sequence>
<dbReference type="EMBL" id="JANBUP010001375">
    <property type="protein sequence ID" value="KAJ2806165.1"/>
    <property type="molecule type" value="Genomic_DNA"/>
</dbReference>
<accession>A0ACC1LCW8</accession>
<comment type="caution">
    <text evidence="1">The sequence shown here is derived from an EMBL/GenBank/DDBJ whole genome shotgun (WGS) entry which is preliminary data.</text>
</comment>
<evidence type="ECO:0000313" key="1">
    <source>
        <dbReference type="EMBL" id="KAJ2806165.1"/>
    </source>
</evidence>
<protein>
    <submittedName>
        <fullName evidence="1">Uncharacterized protein</fullName>
    </submittedName>
</protein>